<feature type="region of interest" description="Disordered" evidence="8">
    <location>
        <begin position="199"/>
        <end position="250"/>
    </location>
</feature>
<proteinExistence type="inferred from homology"/>
<feature type="region of interest" description="Disordered" evidence="8">
    <location>
        <begin position="700"/>
        <end position="753"/>
    </location>
</feature>
<feature type="compositionally biased region" description="Low complexity" evidence="8">
    <location>
        <begin position="711"/>
        <end position="731"/>
    </location>
</feature>
<dbReference type="SUPFAM" id="SSF57716">
    <property type="entry name" value="Glucocorticoid receptor-like (DNA-binding domain)"/>
    <property type="match status" value="1"/>
</dbReference>
<feature type="compositionally biased region" description="Low complexity" evidence="8">
    <location>
        <begin position="515"/>
        <end position="527"/>
    </location>
</feature>
<dbReference type="SMART" id="SM00401">
    <property type="entry name" value="ZnF_GATA"/>
    <property type="match status" value="1"/>
</dbReference>
<gene>
    <name evidence="10" type="ORF">BQ4739_LOCUS17743</name>
</gene>
<evidence type="ECO:0000256" key="1">
    <source>
        <dbReference type="ARBA" id="ARBA00022723"/>
    </source>
</evidence>
<name>A0A383WIU8_TETOB</name>
<dbReference type="GO" id="GO:0008270">
    <property type="term" value="F:zinc ion binding"/>
    <property type="evidence" value="ECO:0007669"/>
    <property type="project" value="UniProtKB-KW"/>
</dbReference>
<feature type="compositionally biased region" description="Basic and acidic residues" evidence="8">
    <location>
        <begin position="700"/>
        <end position="709"/>
    </location>
</feature>
<evidence type="ECO:0000256" key="8">
    <source>
        <dbReference type="SAM" id="MobiDB-lite"/>
    </source>
</evidence>
<feature type="compositionally biased region" description="Low complexity" evidence="8">
    <location>
        <begin position="416"/>
        <end position="430"/>
    </location>
</feature>
<keyword evidence="5" id="KW-0804">Transcription</keyword>
<dbReference type="STRING" id="3088.A0A383WIU8"/>
<dbReference type="InterPro" id="IPR000679">
    <property type="entry name" value="Znf_GATA"/>
</dbReference>
<feature type="compositionally biased region" description="Low complexity" evidence="8">
    <location>
        <begin position="199"/>
        <end position="211"/>
    </location>
</feature>
<dbReference type="GO" id="GO:0043565">
    <property type="term" value="F:sequence-specific DNA binding"/>
    <property type="evidence" value="ECO:0007669"/>
    <property type="project" value="InterPro"/>
</dbReference>
<feature type="domain" description="GATA-type" evidence="9">
    <location>
        <begin position="88"/>
        <end position="142"/>
    </location>
</feature>
<feature type="region of interest" description="Disordered" evidence="8">
    <location>
        <begin position="321"/>
        <end position="361"/>
    </location>
</feature>
<keyword evidence="4" id="KW-0805">Transcription regulation</keyword>
<evidence type="ECO:0000256" key="7">
    <source>
        <dbReference type="ARBA" id="ARBA00037539"/>
    </source>
</evidence>
<comment type="function">
    <text evidence="7">Transcriptional regulator that specifically binds 5'-GATA-3' or 5'-GAT-3' motifs within gene promoters.</text>
</comment>
<dbReference type="InterPro" id="IPR013088">
    <property type="entry name" value="Znf_NHR/GATA"/>
</dbReference>
<feature type="compositionally biased region" description="Low complexity" evidence="8">
    <location>
        <begin position="223"/>
        <end position="239"/>
    </location>
</feature>
<reference evidence="10 11" key="1">
    <citation type="submission" date="2016-10" db="EMBL/GenBank/DDBJ databases">
        <authorList>
            <person name="Cai Z."/>
        </authorList>
    </citation>
    <scope>NUCLEOTIDE SEQUENCE [LARGE SCALE GENOMIC DNA]</scope>
</reference>
<comment type="similarity">
    <text evidence="6">Belongs to the type IV zinc-finger family. Class B subfamily.</text>
</comment>
<feature type="region of interest" description="Disordered" evidence="8">
    <location>
        <begin position="392"/>
        <end position="462"/>
    </location>
</feature>
<feature type="compositionally biased region" description="Low complexity" evidence="8">
    <location>
        <begin position="567"/>
        <end position="582"/>
    </location>
</feature>
<evidence type="ECO:0000256" key="6">
    <source>
        <dbReference type="ARBA" id="ARBA00024019"/>
    </source>
</evidence>
<sequence>MAESHVREKRALKRPAWLLDGIDPSSAEVEGDASRQPHKRHAFLSDVLQLKMQPLLQAQLAQLQQQLQQPRQQKASQQQQQQDEGGVPQRMCLNEFCKSPFESPQWRRGPLGPGTLCNACGTRYARMEAKKKGDKRGAKLRPQDLVEWAAFQEQLQWPLEVRQAWVLETVQARLAGLPVQQEQQQQQQQDEVLTVQQQEEQQQHQQQPQQQAGVGALTQSSTSQQGYDQADDASGASAGPEGQLLRQQQQQQQQVGSLVMQRASAAMLCRVQQGSGAHSQHQKGTKRQQPPISSSARCLPLLEPELYQAEADITARLAGLMARRQQQQQQQQRPRQAAATSRGSSSSAQAKSSWGPAAGRGQQRLLGCENSSGRDQLLQLLAVGEALFNASEDDASEDKDGYAPDQGPAAQTGEIQQQQQQQQQQPSQQPDYKDKSRFEQLLAEAEEAARARSGSPLLRPTTPHIAQLQPRAESAAGAGSNAQDPAAAAAAAAAAAGGAVDADAQLQLDPDDPCKPQQPQQPQQLRPASAATGDKPAAAELGSGACNKAPGPAADTAPAADDGRSNAQPQRQQQAAQKQQQKQSLLLHMLSGLLTAALGLPAAPGSSQPDGELQQQLQQVLADPATQQLLDACLADKAGTAWLGEFLSKLGFEQGLLQQRLQSRMSLAAAAAAAAAAAPAAPVGSGDAVAQQGQLARRDLGKQLEHLGQRAEAAQQACGSSSAADSAAAQAGDMQVSKQHLTASQQQQQQQQQ</sequence>
<accession>A0A383WIU8</accession>
<protein>
    <recommendedName>
        <fullName evidence="9">GATA-type domain-containing protein</fullName>
    </recommendedName>
</protein>
<feature type="compositionally biased region" description="Low complexity" evidence="8">
    <location>
        <begin position="549"/>
        <end position="560"/>
    </location>
</feature>
<dbReference type="Gene3D" id="3.30.50.10">
    <property type="entry name" value="Erythroid Transcription Factor GATA-1, subunit A"/>
    <property type="match status" value="1"/>
</dbReference>
<evidence type="ECO:0000256" key="5">
    <source>
        <dbReference type="ARBA" id="ARBA00023163"/>
    </source>
</evidence>
<evidence type="ECO:0000256" key="3">
    <source>
        <dbReference type="ARBA" id="ARBA00022833"/>
    </source>
</evidence>
<dbReference type="Proteomes" id="UP000256970">
    <property type="component" value="Unassembled WGS sequence"/>
</dbReference>
<feature type="compositionally biased region" description="Low complexity" evidence="8">
    <location>
        <begin position="322"/>
        <end position="353"/>
    </location>
</feature>
<evidence type="ECO:0000259" key="9">
    <source>
        <dbReference type="SMART" id="SM00401"/>
    </source>
</evidence>
<keyword evidence="2" id="KW-0863">Zinc-finger</keyword>
<organism evidence="10 11">
    <name type="scientific">Tetradesmus obliquus</name>
    <name type="common">Green alga</name>
    <name type="synonym">Acutodesmus obliquus</name>
    <dbReference type="NCBI Taxonomy" id="3088"/>
    <lineage>
        <taxon>Eukaryota</taxon>
        <taxon>Viridiplantae</taxon>
        <taxon>Chlorophyta</taxon>
        <taxon>core chlorophytes</taxon>
        <taxon>Chlorophyceae</taxon>
        <taxon>CS clade</taxon>
        <taxon>Sphaeropleales</taxon>
        <taxon>Scenedesmaceae</taxon>
        <taxon>Tetradesmus</taxon>
    </lineage>
</organism>
<keyword evidence="1" id="KW-0479">Metal-binding</keyword>
<dbReference type="CDD" id="cd00202">
    <property type="entry name" value="ZnF_GATA"/>
    <property type="match status" value="1"/>
</dbReference>
<evidence type="ECO:0000313" key="11">
    <source>
        <dbReference type="Proteomes" id="UP000256970"/>
    </source>
</evidence>
<dbReference type="PANTHER" id="PTHR47172">
    <property type="entry name" value="OS01G0976800 PROTEIN"/>
    <property type="match status" value="1"/>
</dbReference>
<keyword evidence="3" id="KW-0862">Zinc</keyword>
<evidence type="ECO:0000256" key="2">
    <source>
        <dbReference type="ARBA" id="ARBA00022771"/>
    </source>
</evidence>
<keyword evidence="11" id="KW-1185">Reference proteome</keyword>
<dbReference type="AlphaFoldDB" id="A0A383WIU8"/>
<dbReference type="PANTHER" id="PTHR47172:SF24">
    <property type="entry name" value="GATA ZINC FINGER DOMAIN-CONTAINING PROTEIN 14-RELATED"/>
    <property type="match status" value="1"/>
</dbReference>
<evidence type="ECO:0000256" key="4">
    <source>
        <dbReference type="ARBA" id="ARBA00023015"/>
    </source>
</evidence>
<dbReference type="Pfam" id="PF00320">
    <property type="entry name" value="GATA"/>
    <property type="match status" value="1"/>
</dbReference>
<dbReference type="GO" id="GO:0006355">
    <property type="term" value="P:regulation of DNA-templated transcription"/>
    <property type="evidence" value="ECO:0007669"/>
    <property type="project" value="InterPro"/>
</dbReference>
<dbReference type="EMBL" id="FNXT01001284">
    <property type="protein sequence ID" value="SZX77390.1"/>
    <property type="molecule type" value="Genomic_DNA"/>
</dbReference>
<evidence type="ECO:0000313" key="10">
    <source>
        <dbReference type="EMBL" id="SZX77390.1"/>
    </source>
</evidence>
<feature type="region of interest" description="Disordered" evidence="8">
    <location>
        <begin position="506"/>
        <end position="582"/>
    </location>
</feature>
<feature type="region of interest" description="Disordered" evidence="8">
    <location>
        <begin position="271"/>
        <end position="294"/>
    </location>
</feature>